<gene>
    <name evidence="6" type="primary">gatC</name>
    <name evidence="7" type="ORF">SAMN04488113_1176</name>
</gene>
<dbReference type="GO" id="GO:0006412">
    <property type="term" value="P:translation"/>
    <property type="evidence" value="ECO:0007669"/>
    <property type="project" value="UniProtKB-UniRule"/>
</dbReference>
<dbReference type="GO" id="GO:0050567">
    <property type="term" value="F:glutaminyl-tRNA synthase (glutamine-hydrolyzing) activity"/>
    <property type="evidence" value="ECO:0007669"/>
    <property type="project" value="UniProtKB-UniRule"/>
</dbReference>
<comment type="subunit">
    <text evidence="2 6">Heterotrimer of A, B and C subunits.</text>
</comment>
<dbReference type="RefSeq" id="WP_091634513.1">
    <property type="nucleotide sequence ID" value="NZ_FNYW01000017.1"/>
</dbReference>
<dbReference type="GO" id="GO:0070681">
    <property type="term" value="P:glutaminyl-tRNAGln biosynthesis via transamidation"/>
    <property type="evidence" value="ECO:0007669"/>
    <property type="project" value="TreeGrafter"/>
</dbReference>
<dbReference type="Proteomes" id="UP000198564">
    <property type="component" value="Unassembled WGS sequence"/>
</dbReference>
<sequence>MAINEETVKHVAGLAKLEIDEESLKTFTNEIVQMVEMVEQLEELDTDGVEGSYHGHPQINVWRQDKAEKGTDREELFKNVETQKNGFVEVPDMFDKGGSDA</sequence>
<dbReference type="GO" id="GO:0050566">
    <property type="term" value="F:asparaginyl-tRNA synthase (glutamine-hydrolyzing) activity"/>
    <property type="evidence" value="ECO:0007669"/>
    <property type="project" value="RHEA"/>
</dbReference>
<keyword evidence="6" id="KW-0067">ATP-binding</keyword>
<comment type="catalytic activity">
    <reaction evidence="4 6">
        <text>L-aspartyl-tRNA(Asn) + L-glutamine + ATP + H2O = L-asparaginyl-tRNA(Asn) + L-glutamate + ADP + phosphate + 2 H(+)</text>
        <dbReference type="Rhea" id="RHEA:14513"/>
        <dbReference type="Rhea" id="RHEA-COMP:9674"/>
        <dbReference type="Rhea" id="RHEA-COMP:9677"/>
        <dbReference type="ChEBI" id="CHEBI:15377"/>
        <dbReference type="ChEBI" id="CHEBI:15378"/>
        <dbReference type="ChEBI" id="CHEBI:29985"/>
        <dbReference type="ChEBI" id="CHEBI:30616"/>
        <dbReference type="ChEBI" id="CHEBI:43474"/>
        <dbReference type="ChEBI" id="CHEBI:58359"/>
        <dbReference type="ChEBI" id="CHEBI:78515"/>
        <dbReference type="ChEBI" id="CHEBI:78516"/>
        <dbReference type="ChEBI" id="CHEBI:456216"/>
    </reaction>
</comment>
<evidence type="ECO:0000256" key="5">
    <source>
        <dbReference type="ARBA" id="ARBA00047913"/>
    </source>
</evidence>
<dbReference type="GO" id="GO:0016740">
    <property type="term" value="F:transferase activity"/>
    <property type="evidence" value="ECO:0007669"/>
    <property type="project" value="UniProtKB-KW"/>
</dbReference>
<dbReference type="InterPro" id="IPR036113">
    <property type="entry name" value="Asp/Glu-ADT_sf_sub_c"/>
</dbReference>
<dbReference type="Gene3D" id="1.10.20.60">
    <property type="entry name" value="Glu-tRNAGln amidotransferase C subunit, N-terminal domain"/>
    <property type="match status" value="1"/>
</dbReference>
<dbReference type="NCBIfam" id="TIGR00135">
    <property type="entry name" value="gatC"/>
    <property type="match status" value="1"/>
</dbReference>
<dbReference type="GO" id="GO:0006450">
    <property type="term" value="P:regulation of translational fidelity"/>
    <property type="evidence" value="ECO:0007669"/>
    <property type="project" value="InterPro"/>
</dbReference>
<evidence type="ECO:0000313" key="7">
    <source>
        <dbReference type="EMBL" id="SEI75795.1"/>
    </source>
</evidence>
<keyword evidence="8" id="KW-1185">Reference proteome</keyword>
<evidence type="ECO:0000256" key="4">
    <source>
        <dbReference type="ARBA" id="ARBA00047380"/>
    </source>
</evidence>
<dbReference type="PANTHER" id="PTHR15004">
    <property type="entry name" value="GLUTAMYL-TRNA(GLN) AMIDOTRANSFERASE SUBUNIT C, MITOCHONDRIAL"/>
    <property type="match status" value="1"/>
</dbReference>
<dbReference type="AlphaFoldDB" id="A0A1H6THW7"/>
<name>A0A1H6THW7_9LACT</name>
<keyword evidence="6" id="KW-0547">Nucleotide-binding</keyword>
<protein>
    <recommendedName>
        <fullName evidence="6">Aspartyl/glutamyl-tRNA(Asn/Gln) amidotransferase subunit C</fullName>
        <shortName evidence="6">Asp/Glu-ADT subunit C</shortName>
        <ecNumber evidence="6">6.3.5.-</ecNumber>
    </recommendedName>
</protein>
<keyword evidence="7" id="KW-0808">Transferase</keyword>
<accession>A0A1H6THW7</accession>
<reference evidence="8" key="1">
    <citation type="submission" date="2016-10" db="EMBL/GenBank/DDBJ databases">
        <authorList>
            <person name="Varghese N."/>
            <person name="Submissions S."/>
        </authorList>
    </citation>
    <scope>NUCLEOTIDE SEQUENCE [LARGE SCALE GENOMIC DNA]</scope>
    <source>
        <strain evidence="8">DSM 25751</strain>
    </source>
</reference>
<dbReference type="PANTHER" id="PTHR15004:SF0">
    <property type="entry name" value="GLUTAMYL-TRNA(GLN) AMIDOTRANSFERASE SUBUNIT C, MITOCHONDRIAL"/>
    <property type="match status" value="1"/>
</dbReference>
<dbReference type="GO" id="GO:0005524">
    <property type="term" value="F:ATP binding"/>
    <property type="evidence" value="ECO:0007669"/>
    <property type="project" value="UniProtKB-KW"/>
</dbReference>
<evidence type="ECO:0000256" key="3">
    <source>
        <dbReference type="ARBA" id="ARBA00024799"/>
    </source>
</evidence>
<dbReference type="EC" id="6.3.5.-" evidence="6"/>
<dbReference type="InterPro" id="IPR003837">
    <property type="entry name" value="GatC"/>
</dbReference>
<comment type="function">
    <text evidence="3 6">Allows the formation of correctly charged Asn-tRNA(Asn) or Gln-tRNA(Gln) through the transamidation of misacylated Asp-tRNA(Asn) or Glu-tRNA(Gln) in organisms which lack either or both of asparaginyl-tRNA or glutaminyl-tRNA synthetases. The reaction takes place in the presence of glutamine and ATP through an activated phospho-Asp-tRNA(Asn) or phospho-Glu-tRNA(Gln).</text>
</comment>
<evidence type="ECO:0000256" key="2">
    <source>
        <dbReference type="ARBA" id="ARBA00011123"/>
    </source>
</evidence>
<organism evidence="7 8">
    <name type="scientific">Alkalibacterium gilvum</name>
    <dbReference type="NCBI Taxonomy" id="1130080"/>
    <lineage>
        <taxon>Bacteria</taxon>
        <taxon>Bacillati</taxon>
        <taxon>Bacillota</taxon>
        <taxon>Bacilli</taxon>
        <taxon>Lactobacillales</taxon>
        <taxon>Carnobacteriaceae</taxon>
        <taxon>Alkalibacterium</taxon>
    </lineage>
</organism>
<evidence type="ECO:0000313" key="8">
    <source>
        <dbReference type="Proteomes" id="UP000198564"/>
    </source>
</evidence>
<dbReference type="SUPFAM" id="SSF141000">
    <property type="entry name" value="Glu-tRNAGln amidotransferase C subunit"/>
    <property type="match status" value="1"/>
</dbReference>
<dbReference type="STRING" id="1130080.SAMN04488113_1176"/>
<evidence type="ECO:0000256" key="6">
    <source>
        <dbReference type="HAMAP-Rule" id="MF_00122"/>
    </source>
</evidence>
<comment type="similarity">
    <text evidence="1 6">Belongs to the GatC family.</text>
</comment>
<dbReference type="Pfam" id="PF02686">
    <property type="entry name" value="GatC"/>
    <property type="match status" value="1"/>
</dbReference>
<dbReference type="OrthoDB" id="9813938at2"/>
<keyword evidence="6" id="KW-0436">Ligase</keyword>
<proteinExistence type="inferred from homology"/>
<dbReference type="EMBL" id="FNYW01000017">
    <property type="protein sequence ID" value="SEI75795.1"/>
    <property type="molecule type" value="Genomic_DNA"/>
</dbReference>
<evidence type="ECO:0000256" key="1">
    <source>
        <dbReference type="ARBA" id="ARBA00010757"/>
    </source>
</evidence>
<keyword evidence="6" id="KW-0648">Protein biosynthesis</keyword>
<comment type="catalytic activity">
    <reaction evidence="5 6">
        <text>L-glutamyl-tRNA(Gln) + L-glutamine + ATP + H2O = L-glutaminyl-tRNA(Gln) + L-glutamate + ADP + phosphate + H(+)</text>
        <dbReference type="Rhea" id="RHEA:17521"/>
        <dbReference type="Rhea" id="RHEA-COMP:9681"/>
        <dbReference type="Rhea" id="RHEA-COMP:9684"/>
        <dbReference type="ChEBI" id="CHEBI:15377"/>
        <dbReference type="ChEBI" id="CHEBI:15378"/>
        <dbReference type="ChEBI" id="CHEBI:29985"/>
        <dbReference type="ChEBI" id="CHEBI:30616"/>
        <dbReference type="ChEBI" id="CHEBI:43474"/>
        <dbReference type="ChEBI" id="CHEBI:58359"/>
        <dbReference type="ChEBI" id="CHEBI:78520"/>
        <dbReference type="ChEBI" id="CHEBI:78521"/>
        <dbReference type="ChEBI" id="CHEBI:456216"/>
    </reaction>
</comment>
<dbReference type="HAMAP" id="MF_00122">
    <property type="entry name" value="GatC"/>
    <property type="match status" value="1"/>
</dbReference>